<dbReference type="EMBL" id="JASAOG010000018">
    <property type="protein sequence ID" value="KAK0064116.1"/>
    <property type="molecule type" value="Genomic_DNA"/>
</dbReference>
<evidence type="ECO:0000313" key="2">
    <source>
        <dbReference type="Proteomes" id="UP001233172"/>
    </source>
</evidence>
<protein>
    <submittedName>
        <fullName evidence="1">Uncharacterized protein</fullName>
    </submittedName>
</protein>
<dbReference type="Proteomes" id="UP001233172">
    <property type="component" value="Unassembled WGS sequence"/>
</dbReference>
<proteinExistence type="predicted"/>
<gene>
    <name evidence="1" type="ORF">Bpfe_006301</name>
</gene>
<comment type="caution">
    <text evidence="1">The sequence shown here is derived from an EMBL/GenBank/DDBJ whole genome shotgun (WGS) entry which is preliminary data.</text>
</comment>
<organism evidence="1 2">
    <name type="scientific">Biomphalaria pfeifferi</name>
    <name type="common">Bloodfluke planorb</name>
    <name type="synonym">Freshwater snail</name>
    <dbReference type="NCBI Taxonomy" id="112525"/>
    <lineage>
        <taxon>Eukaryota</taxon>
        <taxon>Metazoa</taxon>
        <taxon>Spiralia</taxon>
        <taxon>Lophotrochozoa</taxon>
        <taxon>Mollusca</taxon>
        <taxon>Gastropoda</taxon>
        <taxon>Heterobranchia</taxon>
        <taxon>Euthyneura</taxon>
        <taxon>Panpulmonata</taxon>
        <taxon>Hygrophila</taxon>
        <taxon>Lymnaeoidea</taxon>
        <taxon>Planorbidae</taxon>
        <taxon>Biomphalaria</taxon>
    </lineage>
</organism>
<reference evidence="1" key="2">
    <citation type="submission" date="2023-04" db="EMBL/GenBank/DDBJ databases">
        <authorList>
            <person name="Bu L."/>
            <person name="Lu L."/>
            <person name="Laidemitt M.R."/>
            <person name="Zhang S.M."/>
            <person name="Mutuku M."/>
            <person name="Mkoji G."/>
            <person name="Steinauer M."/>
            <person name="Loker E.S."/>
        </authorList>
    </citation>
    <scope>NUCLEOTIDE SEQUENCE</scope>
    <source>
        <strain evidence="1">KasaAsao</strain>
        <tissue evidence="1">Whole Snail</tissue>
    </source>
</reference>
<sequence length="79" mass="8855">MESSGEGRAKVVLEFLWGGKGGTSFPFFFCPSHTHTRFTTNVGTAHQQPNMLLKDERKFGTNYTGKRMSQLLTSKILKS</sequence>
<dbReference type="AlphaFoldDB" id="A0AAD8FHZ6"/>
<evidence type="ECO:0000313" key="1">
    <source>
        <dbReference type="EMBL" id="KAK0064116.1"/>
    </source>
</evidence>
<keyword evidence="2" id="KW-1185">Reference proteome</keyword>
<name>A0AAD8FHZ6_BIOPF</name>
<accession>A0AAD8FHZ6</accession>
<reference evidence="1" key="1">
    <citation type="journal article" date="2023" name="PLoS Negl. Trop. Dis.">
        <title>A genome sequence for Biomphalaria pfeifferi, the major vector snail for the human-infecting parasite Schistosoma mansoni.</title>
        <authorList>
            <person name="Bu L."/>
            <person name="Lu L."/>
            <person name="Laidemitt M.R."/>
            <person name="Zhang S.M."/>
            <person name="Mutuku M."/>
            <person name="Mkoji G."/>
            <person name="Steinauer M."/>
            <person name="Loker E.S."/>
        </authorList>
    </citation>
    <scope>NUCLEOTIDE SEQUENCE</scope>
    <source>
        <strain evidence="1">KasaAsao</strain>
    </source>
</reference>